<evidence type="ECO:0000313" key="2">
    <source>
        <dbReference type="EMBL" id="KAJ1908730.1"/>
    </source>
</evidence>
<evidence type="ECO:0000256" key="1">
    <source>
        <dbReference type="SAM" id="SignalP"/>
    </source>
</evidence>
<dbReference type="EMBL" id="JANBPU010000903">
    <property type="protein sequence ID" value="KAJ1908730.1"/>
    <property type="molecule type" value="Genomic_DNA"/>
</dbReference>
<name>A0A9W7ZRQ3_9FUNG</name>
<accession>A0A9W7ZRQ3</accession>
<reference evidence="2" key="1">
    <citation type="submission" date="2022-07" db="EMBL/GenBank/DDBJ databases">
        <title>Phylogenomic reconstructions and comparative analyses of Kickxellomycotina fungi.</title>
        <authorList>
            <person name="Reynolds N.K."/>
            <person name="Stajich J.E."/>
            <person name="Barry K."/>
            <person name="Grigoriev I.V."/>
            <person name="Crous P."/>
            <person name="Smith M.E."/>
        </authorList>
    </citation>
    <scope>NUCLEOTIDE SEQUENCE</scope>
    <source>
        <strain evidence="2">NBRC 100468</strain>
    </source>
</reference>
<sequence length="105" mass="11440">MHFTKFAVIFVVALGFVTTVSTVGAAPMDRPKLTPEQEQILKPIFNALETIKAATPGNVKSLEDSENARTTIDTDIKKIAGTPNDQKIVQYIYSELIKALSSSSK</sequence>
<gene>
    <name evidence="2" type="ORF">H4219_006474</name>
</gene>
<dbReference type="AlphaFoldDB" id="A0A9W7ZRQ3"/>
<proteinExistence type="predicted"/>
<keyword evidence="3" id="KW-1185">Reference proteome</keyword>
<organism evidence="2 3">
    <name type="scientific">Mycoemilia scoparia</name>
    <dbReference type="NCBI Taxonomy" id="417184"/>
    <lineage>
        <taxon>Eukaryota</taxon>
        <taxon>Fungi</taxon>
        <taxon>Fungi incertae sedis</taxon>
        <taxon>Zoopagomycota</taxon>
        <taxon>Kickxellomycotina</taxon>
        <taxon>Kickxellomycetes</taxon>
        <taxon>Kickxellales</taxon>
        <taxon>Kickxellaceae</taxon>
        <taxon>Mycoemilia</taxon>
    </lineage>
</organism>
<feature type="signal peptide" evidence="1">
    <location>
        <begin position="1"/>
        <end position="25"/>
    </location>
</feature>
<protein>
    <submittedName>
        <fullName evidence="2">Uncharacterized protein</fullName>
    </submittedName>
</protein>
<evidence type="ECO:0000313" key="3">
    <source>
        <dbReference type="Proteomes" id="UP001150538"/>
    </source>
</evidence>
<comment type="caution">
    <text evidence="2">The sequence shown here is derived from an EMBL/GenBank/DDBJ whole genome shotgun (WGS) entry which is preliminary data.</text>
</comment>
<feature type="chain" id="PRO_5040765172" evidence="1">
    <location>
        <begin position="26"/>
        <end position="105"/>
    </location>
</feature>
<keyword evidence="1" id="KW-0732">Signal</keyword>
<dbReference type="Proteomes" id="UP001150538">
    <property type="component" value="Unassembled WGS sequence"/>
</dbReference>